<dbReference type="PANTHER" id="PTHR46825:SF12">
    <property type="entry name" value="PENICILLIN-BINDING PROTEIN 4"/>
    <property type="match status" value="1"/>
</dbReference>
<dbReference type="SUPFAM" id="SSF56601">
    <property type="entry name" value="beta-lactamase/transpeptidase-like"/>
    <property type="match status" value="1"/>
</dbReference>
<reference evidence="2 3" key="1">
    <citation type="submission" date="2017-11" db="EMBL/GenBank/DDBJ databases">
        <title>Genomic Encyclopedia of Archaeal and Bacterial Type Strains, Phase II (KMG-II): From Individual Species to Whole Genera.</title>
        <authorList>
            <person name="Goeker M."/>
        </authorList>
    </citation>
    <scope>NUCLEOTIDE SEQUENCE [LARGE SCALE GENOMIC DNA]</scope>
    <source>
        <strain evidence="2 3">DSM 25625</strain>
    </source>
</reference>
<feature type="domain" description="Beta-lactamase-related" evidence="1">
    <location>
        <begin position="56"/>
        <end position="357"/>
    </location>
</feature>
<keyword evidence="3" id="KW-1185">Reference proteome</keyword>
<evidence type="ECO:0000313" key="2">
    <source>
        <dbReference type="EMBL" id="PJJ63885.1"/>
    </source>
</evidence>
<organism evidence="2 3">
    <name type="scientific">Compostimonas suwonensis</name>
    <dbReference type="NCBI Taxonomy" id="1048394"/>
    <lineage>
        <taxon>Bacteria</taxon>
        <taxon>Bacillati</taxon>
        <taxon>Actinomycetota</taxon>
        <taxon>Actinomycetes</taxon>
        <taxon>Micrococcales</taxon>
        <taxon>Microbacteriaceae</taxon>
        <taxon>Compostimonas</taxon>
    </lineage>
</organism>
<dbReference type="Gene3D" id="3.40.710.10">
    <property type="entry name" value="DD-peptidase/beta-lactamase superfamily"/>
    <property type="match status" value="1"/>
</dbReference>
<dbReference type="EMBL" id="PGFB01000002">
    <property type="protein sequence ID" value="PJJ63885.1"/>
    <property type="molecule type" value="Genomic_DNA"/>
</dbReference>
<dbReference type="Pfam" id="PF00144">
    <property type="entry name" value="Beta-lactamase"/>
    <property type="match status" value="1"/>
</dbReference>
<dbReference type="Proteomes" id="UP000230161">
    <property type="component" value="Unassembled WGS sequence"/>
</dbReference>
<comment type="caution">
    <text evidence="2">The sequence shown here is derived from an EMBL/GenBank/DDBJ whole genome shotgun (WGS) entry which is preliminary data.</text>
</comment>
<evidence type="ECO:0000259" key="1">
    <source>
        <dbReference type="Pfam" id="PF00144"/>
    </source>
</evidence>
<sequence length="365" mass="36934">MRRKRWPWVVAGSAALVAAVVVSTTLTTPRTSIALDPPDDLDAVIVRIEAAVPVALASATVPGASVAIVQNGRPVWSAGFGVAGGSEPVASDTLFPVGSISKPVAAATILELVHAGTLDLDAPVSDHLGDWRLPGGTDDVTLRRLLSHTAGIDVPGYLGTPADEPLPSTVGSLDGGSSASTGDAVRMTSDAGHYAYSGGGYTIAQLVAETATGRPFAELAEELVLRPRGMTASGYACTTTRPADAAPGHDRDGRVAPQYLYAEAAAAGLCSTADDLALFLASLTEDTPQTRLMETAAEGTDGAYGLGLELGRTPDGRAAVAHPGVNRGYTAYLAAVPGEGFGVAILTNGDGGQAVVDAVLDAIDP</sequence>
<dbReference type="RefSeq" id="WP_100344331.1">
    <property type="nucleotide sequence ID" value="NZ_PGFB01000002.1"/>
</dbReference>
<protein>
    <submittedName>
        <fullName evidence="2">CubicO group peptidase (Beta-lactamase class C family)</fullName>
    </submittedName>
</protein>
<gene>
    <name evidence="2" type="ORF">CLV54_1566</name>
</gene>
<dbReference type="InterPro" id="IPR001466">
    <property type="entry name" value="Beta-lactam-related"/>
</dbReference>
<dbReference type="PANTHER" id="PTHR46825">
    <property type="entry name" value="D-ALANYL-D-ALANINE-CARBOXYPEPTIDASE/ENDOPEPTIDASE AMPH"/>
    <property type="match status" value="1"/>
</dbReference>
<dbReference type="AlphaFoldDB" id="A0A2M9C0Q3"/>
<dbReference type="InterPro" id="IPR012338">
    <property type="entry name" value="Beta-lactam/transpept-like"/>
</dbReference>
<accession>A0A2M9C0Q3</accession>
<evidence type="ECO:0000313" key="3">
    <source>
        <dbReference type="Proteomes" id="UP000230161"/>
    </source>
</evidence>
<dbReference type="OrthoDB" id="9773047at2"/>
<name>A0A2M9C0Q3_9MICO</name>
<proteinExistence type="predicted"/>
<dbReference type="InterPro" id="IPR050491">
    <property type="entry name" value="AmpC-like"/>
</dbReference>